<protein>
    <recommendedName>
        <fullName evidence="3">Core-binding (CB) domain-containing protein</fullName>
    </recommendedName>
</protein>
<proteinExistence type="predicted"/>
<dbReference type="EMBL" id="BLAF01000006">
    <property type="protein sequence ID" value="GES18034.1"/>
    <property type="molecule type" value="Genomic_DNA"/>
</dbReference>
<gene>
    <name evidence="4" type="ORF">Aple_009290</name>
</gene>
<dbReference type="SUPFAM" id="SSF56349">
    <property type="entry name" value="DNA breaking-rejoining enzymes"/>
    <property type="match status" value="1"/>
</dbReference>
<dbReference type="Proteomes" id="UP000377595">
    <property type="component" value="Unassembled WGS sequence"/>
</dbReference>
<dbReference type="InterPro" id="IPR011010">
    <property type="entry name" value="DNA_brk_join_enz"/>
</dbReference>
<evidence type="ECO:0000313" key="4">
    <source>
        <dbReference type="EMBL" id="GES18034.1"/>
    </source>
</evidence>
<accession>A0A5M3XA74</accession>
<evidence type="ECO:0000256" key="1">
    <source>
        <dbReference type="ARBA" id="ARBA00023125"/>
    </source>
</evidence>
<dbReference type="Gene3D" id="1.10.150.130">
    <property type="match status" value="1"/>
</dbReference>
<feature type="domain" description="Core-binding (CB)" evidence="3">
    <location>
        <begin position="82"/>
        <end position="180"/>
    </location>
</feature>
<organism evidence="4 5">
    <name type="scientific">Acrocarpospora pleiomorpha</name>
    <dbReference type="NCBI Taxonomy" id="90975"/>
    <lineage>
        <taxon>Bacteria</taxon>
        <taxon>Bacillati</taxon>
        <taxon>Actinomycetota</taxon>
        <taxon>Actinomycetes</taxon>
        <taxon>Streptosporangiales</taxon>
        <taxon>Streptosporangiaceae</taxon>
        <taxon>Acrocarpospora</taxon>
    </lineage>
</organism>
<dbReference type="InterPro" id="IPR010998">
    <property type="entry name" value="Integrase_recombinase_N"/>
</dbReference>
<dbReference type="InterPro" id="IPR044068">
    <property type="entry name" value="CB"/>
</dbReference>
<evidence type="ECO:0000259" key="3">
    <source>
        <dbReference type="PROSITE" id="PS51900"/>
    </source>
</evidence>
<dbReference type="PROSITE" id="PS51900">
    <property type="entry name" value="CB"/>
    <property type="match status" value="1"/>
</dbReference>
<dbReference type="GO" id="GO:0003677">
    <property type="term" value="F:DNA binding"/>
    <property type="evidence" value="ECO:0007669"/>
    <property type="project" value="UniProtKB-UniRule"/>
</dbReference>
<sequence>MVARIETRIRKDGKTKTYRVSWRLGGSRTGAWQSETFERKAPAVTFKLAVEACDHQWPDNWIRGSGWAPANEPTPPAKQDPLLFAEYAQRFVAALSGIEERTRHDYQRDLKNHILPAFGVLDLRDETENFDRAIVSAWVNTLHLGIPNPDHPRQWLRRPLAPKTIQNLHGLLYAILRNAVETVPLIRTSNPAARTRLPRLDDGEGDEEMVFLTEQEFLLLRAGAKPDVRDMLGVAFTQVSGVKLGTRGQYASRASIGSALLGS</sequence>
<dbReference type="AlphaFoldDB" id="A0A5M3XA74"/>
<keyword evidence="1 2" id="KW-0238">DNA-binding</keyword>
<name>A0A5M3XA74_9ACTN</name>
<comment type="caution">
    <text evidence="4">The sequence shown here is derived from an EMBL/GenBank/DDBJ whole genome shotgun (WGS) entry which is preliminary data.</text>
</comment>
<evidence type="ECO:0000256" key="2">
    <source>
        <dbReference type="PROSITE-ProRule" id="PRU01248"/>
    </source>
</evidence>
<reference evidence="4 5" key="1">
    <citation type="submission" date="2019-10" db="EMBL/GenBank/DDBJ databases">
        <title>Whole genome shotgun sequence of Acrocarpospora pleiomorpha NBRC 16267.</title>
        <authorList>
            <person name="Ichikawa N."/>
            <person name="Kimura A."/>
            <person name="Kitahashi Y."/>
            <person name="Komaki H."/>
            <person name="Oguchi A."/>
        </authorList>
    </citation>
    <scope>NUCLEOTIDE SEQUENCE [LARGE SCALE GENOMIC DNA]</scope>
    <source>
        <strain evidence="4 5">NBRC 16267</strain>
    </source>
</reference>
<keyword evidence="5" id="KW-1185">Reference proteome</keyword>
<evidence type="ECO:0000313" key="5">
    <source>
        <dbReference type="Proteomes" id="UP000377595"/>
    </source>
</evidence>